<reference evidence="2 3" key="1">
    <citation type="journal article" date="2012" name="J. Bacteriol.">
        <title>Draft Genome Sequence of Oceaniovalibus guishaninsula JLT2003T.</title>
        <authorList>
            <person name="Tang K."/>
            <person name="Liu K."/>
            <person name="Jiao N."/>
        </authorList>
    </citation>
    <scope>NUCLEOTIDE SEQUENCE [LARGE SCALE GENOMIC DNA]</scope>
    <source>
        <strain evidence="2 3">JLT2003</strain>
    </source>
</reference>
<dbReference type="eggNOG" id="COG4103">
    <property type="taxonomic scope" value="Bacteria"/>
</dbReference>
<proteinExistence type="predicted"/>
<protein>
    <recommendedName>
        <fullName evidence="1">Co-chaperone DjlA N-terminal domain-containing protein</fullName>
    </recommendedName>
</protein>
<keyword evidence="3" id="KW-1185">Reference proteome</keyword>
<dbReference type="CDD" id="cd07313">
    <property type="entry name" value="terB_like_2"/>
    <property type="match status" value="1"/>
</dbReference>
<feature type="domain" description="Co-chaperone DjlA N-terminal" evidence="1">
    <location>
        <begin position="23"/>
        <end position="140"/>
    </location>
</feature>
<dbReference type="Gene3D" id="1.10.3680.10">
    <property type="entry name" value="TerB-like"/>
    <property type="match status" value="1"/>
</dbReference>
<dbReference type="STRING" id="1231392.OCGS_1242"/>
<name>K2HNF7_9RHOB</name>
<dbReference type="OrthoDB" id="5402150at2"/>
<accession>K2HNF7</accession>
<dbReference type="AlphaFoldDB" id="K2HNF7"/>
<evidence type="ECO:0000313" key="2">
    <source>
        <dbReference type="EMBL" id="EKE44404.1"/>
    </source>
</evidence>
<evidence type="ECO:0000313" key="3">
    <source>
        <dbReference type="Proteomes" id="UP000006765"/>
    </source>
</evidence>
<sequence length="149" mass="16702">MFADLLRRLTAPEPQPMPETDARLALSALLVRIARSDGSYDAAEMRRIDRILAARYGLDAQGAAELRAHGETIEADAPDTVRFTRAIKDQVSLEDRTAVIEALWDVVLVDGERDDEEDSLLRTIAPLLGIHDRDSNLARQRVEDRRGLR</sequence>
<gene>
    <name evidence="2" type="ORF">OCGS_1242</name>
</gene>
<dbReference type="RefSeq" id="WP_007426394.1">
    <property type="nucleotide sequence ID" value="NZ_AMGO01000021.1"/>
</dbReference>
<evidence type="ECO:0000259" key="1">
    <source>
        <dbReference type="Pfam" id="PF05099"/>
    </source>
</evidence>
<dbReference type="InterPro" id="IPR007791">
    <property type="entry name" value="DjlA_N"/>
</dbReference>
<organism evidence="2 3">
    <name type="scientific">Oceaniovalibus guishaninsula JLT2003</name>
    <dbReference type="NCBI Taxonomy" id="1231392"/>
    <lineage>
        <taxon>Bacteria</taxon>
        <taxon>Pseudomonadati</taxon>
        <taxon>Pseudomonadota</taxon>
        <taxon>Alphaproteobacteria</taxon>
        <taxon>Rhodobacterales</taxon>
        <taxon>Roseobacteraceae</taxon>
        <taxon>Oceaniovalibus</taxon>
    </lineage>
</organism>
<dbReference type="EMBL" id="AMGO01000021">
    <property type="protein sequence ID" value="EKE44404.1"/>
    <property type="molecule type" value="Genomic_DNA"/>
</dbReference>
<dbReference type="PATRIC" id="fig|1231392.3.peg.1247"/>
<dbReference type="Pfam" id="PF05099">
    <property type="entry name" value="TerB"/>
    <property type="match status" value="1"/>
</dbReference>
<dbReference type="Proteomes" id="UP000006765">
    <property type="component" value="Unassembled WGS sequence"/>
</dbReference>
<dbReference type="SUPFAM" id="SSF158682">
    <property type="entry name" value="TerB-like"/>
    <property type="match status" value="1"/>
</dbReference>
<dbReference type="InterPro" id="IPR029024">
    <property type="entry name" value="TerB-like"/>
</dbReference>
<comment type="caution">
    <text evidence="2">The sequence shown here is derived from an EMBL/GenBank/DDBJ whole genome shotgun (WGS) entry which is preliminary data.</text>
</comment>